<dbReference type="EMBL" id="JAAVXB010000011">
    <property type="protein sequence ID" value="NKF23979.1"/>
    <property type="molecule type" value="Genomic_DNA"/>
</dbReference>
<gene>
    <name evidence="2" type="ORF">G7Y82_16825</name>
</gene>
<name>A0A970BA35_9GAMM</name>
<evidence type="ECO:0000313" key="3">
    <source>
        <dbReference type="Proteomes" id="UP000653472"/>
    </source>
</evidence>
<keyword evidence="1" id="KW-1133">Transmembrane helix</keyword>
<evidence type="ECO:0000313" key="2">
    <source>
        <dbReference type="EMBL" id="NKF23979.1"/>
    </source>
</evidence>
<proteinExistence type="predicted"/>
<sequence length="55" mass="6255">MAVNAGSRYQHARRREAEPHWMWQDTLIPAGVLSVIGTIVVYHHDVFSSAFSLVF</sequence>
<accession>A0A970BA35</accession>
<comment type="caution">
    <text evidence="2">The sequence shown here is derived from an EMBL/GenBank/DDBJ whole genome shotgun (WGS) entry which is preliminary data.</text>
</comment>
<dbReference type="Proteomes" id="UP000653472">
    <property type="component" value="Unassembled WGS sequence"/>
</dbReference>
<keyword evidence="3" id="KW-1185">Reference proteome</keyword>
<reference evidence="2" key="1">
    <citation type="submission" date="2020-03" db="EMBL/GenBank/DDBJ databases">
        <title>Solimonas marina sp. nov., isolated from deep seawater of the Pacific Ocean.</title>
        <authorList>
            <person name="Liu X."/>
            <person name="Lai Q."/>
            <person name="Sun F."/>
            <person name="Gai Y."/>
            <person name="Li G."/>
            <person name="Shao Z."/>
        </authorList>
    </citation>
    <scope>NUCLEOTIDE SEQUENCE</scope>
    <source>
        <strain evidence="2">C16B3</strain>
    </source>
</reference>
<organism evidence="2 3">
    <name type="scientific">Solimonas marina</name>
    <dbReference type="NCBI Taxonomy" id="2714601"/>
    <lineage>
        <taxon>Bacteria</taxon>
        <taxon>Pseudomonadati</taxon>
        <taxon>Pseudomonadota</taxon>
        <taxon>Gammaproteobacteria</taxon>
        <taxon>Nevskiales</taxon>
        <taxon>Nevskiaceae</taxon>
        <taxon>Solimonas</taxon>
    </lineage>
</organism>
<dbReference type="AlphaFoldDB" id="A0A970BA35"/>
<keyword evidence="1" id="KW-0812">Transmembrane</keyword>
<protein>
    <submittedName>
        <fullName evidence="2">Uncharacterized protein</fullName>
    </submittedName>
</protein>
<dbReference type="RefSeq" id="WP_168149308.1">
    <property type="nucleotide sequence ID" value="NZ_JAAVXB010000011.1"/>
</dbReference>
<evidence type="ECO:0000256" key="1">
    <source>
        <dbReference type="SAM" id="Phobius"/>
    </source>
</evidence>
<feature type="transmembrane region" description="Helical" evidence="1">
    <location>
        <begin position="21"/>
        <end position="42"/>
    </location>
</feature>
<keyword evidence="1" id="KW-0472">Membrane</keyword>